<dbReference type="Proteomes" id="UP000605897">
    <property type="component" value="Unassembled WGS sequence"/>
</dbReference>
<dbReference type="InterPro" id="IPR036390">
    <property type="entry name" value="WH_DNA-bd_sf"/>
</dbReference>
<evidence type="ECO:0000259" key="3">
    <source>
        <dbReference type="Pfam" id="PF13936"/>
    </source>
</evidence>
<dbReference type="InterPro" id="IPR051917">
    <property type="entry name" value="Transposase-Integrase"/>
</dbReference>
<protein>
    <submittedName>
        <fullName evidence="4">MarR family transcriptional regulator</fullName>
    </submittedName>
</protein>
<dbReference type="Gene3D" id="1.10.10.10">
    <property type="entry name" value="Winged helix-like DNA-binding domain superfamily/Winged helix DNA-binding domain"/>
    <property type="match status" value="1"/>
</dbReference>
<dbReference type="InterPro" id="IPR036388">
    <property type="entry name" value="WH-like_DNA-bd_sf"/>
</dbReference>
<dbReference type="SUPFAM" id="SSF46785">
    <property type="entry name" value="Winged helix' DNA-binding domain"/>
    <property type="match status" value="1"/>
</dbReference>
<sequence length="234" mass="26394">MSLEPNAPARTRLTFDERRRIATGLGMGLSFAEIGRRLGRPKSTIIREVARNGGAHGYRADRAQQATAWRAQRRRPVAAPEPPAARGGDPREFEEHFAAMMVQTGVRPMMAKVLVGLFTSDTGSLTAAELVAGLRVSPASVSTAVRWLEERGLARRERDGRRQRYVIDEHVWYQAWLVSVRSMTLWADCARRGAQVFGDSPAGARLRNTSRFFEHLRRDMAQAAEHWRNLPYDR</sequence>
<dbReference type="PANTHER" id="PTHR10948">
    <property type="entry name" value="TRANSPOSASE"/>
    <property type="match status" value="1"/>
</dbReference>
<accession>A0ABQ3ISY7</accession>
<comment type="caution">
    <text evidence="4">The sequence shown here is derived from an EMBL/GenBank/DDBJ whole genome shotgun (WGS) entry which is preliminary data.</text>
</comment>
<dbReference type="PANTHER" id="PTHR10948:SF23">
    <property type="entry name" value="TRANSPOSASE INSI FOR INSERTION SEQUENCE ELEMENT IS30A-RELATED"/>
    <property type="match status" value="1"/>
</dbReference>
<dbReference type="EMBL" id="BNAU01000002">
    <property type="protein sequence ID" value="GHE90352.1"/>
    <property type="molecule type" value="Genomic_DNA"/>
</dbReference>
<evidence type="ECO:0000313" key="5">
    <source>
        <dbReference type="Proteomes" id="UP000605897"/>
    </source>
</evidence>
<gene>
    <name evidence="4" type="ORF">GCM10017786_23290</name>
</gene>
<dbReference type="Pfam" id="PF13936">
    <property type="entry name" value="HTH_38"/>
    <property type="match status" value="1"/>
</dbReference>
<organism evidence="4 5">
    <name type="scientific">Amycolatopsis deserti</name>
    <dbReference type="NCBI Taxonomy" id="185696"/>
    <lineage>
        <taxon>Bacteria</taxon>
        <taxon>Bacillati</taxon>
        <taxon>Actinomycetota</taxon>
        <taxon>Actinomycetes</taxon>
        <taxon>Pseudonocardiales</taxon>
        <taxon>Pseudonocardiaceae</taxon>
        <taxon>Amycolatopsis</taxon>
    </lineage>
</organism>
<reference evidence="5" key="1">
    <citation type="journal article" date="2019" name="Int. J. Syst. Evol. Microbiol.">
        <title>The Global Catalogue of Microorganisms (GCM) 10K type strain sequencing project: providing services to taxonomists for standard genome sequencing and annotation.</title>
        <authorList>
            <consortium name="The Broad Institute Genomics Platform"/>
            <consortium name="The Broad Institute Genome Sequencing Center for Infectious Disease"/>
            <person name="Wu L."/>
            <person name="Ma J."/>
        </authorList>
    </citation>
    <scope>NUCLEOTIDE SEQUENCE [LARGE SCALE GENOMIC DNA]</scope>
    <source>
        <strain evidence="5">CGMCC 4.7677</strain>
    </source>
</reference>
<proteinExistence type="predicted"/>
<dbReference type="Pfam" id="PF12802">
    <property type="entry name" value="MarR_2"/>
    <property type="match status" value="1"/>
</dbReference>
<evidence type="ECO:0000256" key="1">
    <source>
        <dbReference type="SAM" id="MobiDB-lite"/>
    </source>
</evidence>
<name>A0ABQ3ISY7_9PSEU</name>
<dbReference type="RefSeq" id="WP_191244513.1">
    <property type="nucleotide sequence ID" value="NZ_BNAU01000002.1"/>
</dbReference>
<feature type="domain" description="Transposase IS30-like HTH" evidence="3">
    <location>
        <begin position="10"/>
        <end position="52"/>
    </location>
</feature>
<keyword evidence="5" id="KW-1185">Reference proteome</keyword>
<evidence type="ECO:0000313" key="4">
    <source>
        <dbReference type="EMBL" id="GHE90352.1"/>
    </source>
</evidence>
<feature type="domain" description="HTH marR-type" evidence="2">
    <location>
        <begin position="120"/>
        <end position="162"/>
    </location>
</feature>
<feature type="region of interest" description="Disordered" evidence="1">
    <location>
        <begin position="67"/>
        <end position="90"/>
    </location>
</feature>
<dbReference type="InterPro" id="IPR000835">
    <property type="entry name" value="HTH_MarR-typ"/>
</dbReference>
<evidence type="ECO:0000259" key="2">
    <source>
        <dbReference type="Pfam" id="PF12802"/>
    </source>
</evidence>
<dbReference type="InterPro" id="IPR025246">
    <property type="entry name" value="IS30-like_HTH"/>
</dbReference>